<dbReference type="EMBL" id="JAATEP010000020">
    <property type="protein sequence ID" value="NJP93068.1"/>
    <property type="molecule type" value="Genomic_DNA"/>
</dbReference>
<gene>
    <name evidence="2" type="ORF">HCN51_27075</name>
</gene>
<protein>
    <recommendedName>
        <fullName evidence="1">HTH araC/xylS-type domain-containing protein</fullName>
    </recommendedName>
</protein>
<dbReference type="PROSITE" id="PS01124">
    <property type="entry name" value="HTH_ARAC_FAMILY_2"/>
    <property type="match status" value="1"/>
</dbReference>
<organism evidence="2 3">
    <name type="scientific">Nonomuraea composti</name>
    <dbReference type="NCBI Taxonomy" id="2720023"/>
    <lineage>
        <taxon>Bacteria</taxon>
        <taxon>Bacillati</taxon>
        <taxon>Actinomycetota</taxon>
        <taxon>Actinomycetes</taxon>
        <taxon>Streptosporangiales</taxon>
        <taxon>Streptosporangiaceae</taxon>
        <taxon>Nonomuraea</taxon>
    </lineage>
</organism>
<dbReference type="InterPro" id="IPR018060">
    <property type="entry name" value="HTH_AraC"/>
</dbReference>
<keyword evidence="3" id="KW-1185">Reference proteome</keyword>
<dbReference type="RefSeq" id="WP_168012863.1">
    <property type="nucleotide sequence ID" value="NZ_JAATEP010000020.1"/>
</dbReference>
<dbReference type="Proteomes" id="UP000696294">
    <property type="component" value="Unassembled WGS sequence"/>
</dbReference>
<evidence type="ECO:0000313" key="3">
    <source>
        <dbReference type="Proteomes" id="UP000696294"/>
    </source>
</evidence>
<sequence length="154" mass="16744">MQVVFDSTDPERIAAFLAATYGAPVKMSAGRAGYRFRHTRLGLGPLYVNTIDHTATTEYHADPFPALIVVRAHRGVRTDLDERPGSASRTTWTVPTPHPHHTPWPTCAASGWNAPTSSCARATWGDGTTVTAVAARWGFLHPGHFAAVYQQTYG</sequence>
<feature type="domain" description="HTH araC/xylS-type" evidence="1">
    <location>
        <begin position="129"/>
        <end position="154"/>
    </location>
</feature>
<comment type="caution">
    <text evidence="2">The sequence shown here is derived from an EMBL/GenBank/DDBJ whole genome shotgun (WGS) entry which is preliminary data.</text>
</comment>
<proteinExistence type="predicted"/>
<evidence type="ECO:0000313" key="2">
    <source>
        <dbReference type="EMBL" id="NJP93068.1"/>
    </source>
</evidence>
<evidence type="ECO:0000259" key="1">
    <source>
        <dbReference type="PROSITE" id="PS01124"/>
    </source>
</evidence>
<name>A0ABX1B5G0_9ACTN</name>
<accession>A0ABX1B5G0</accession>
<reference evidence="2 3" key="1">
    <citation type="submission" date="2020-03" db="EMBL/GenBank/DDBJ databases">
        <title>WGS of actinomycetes isolated from Thailand.</title>
        <authorList>
            <person name="Thawai C."/>
        </authorList>
    </citation>
    <scope>NUCLEOTIDE SEQUENCE [LARGE SCALE GENOMIC DNA]</scope>
    <source>
        <strain evidence="2 3">FMUSA5-5</strain>
    </source>
</reference>